<evidence type="ECO:0000313" key="3">
    <source>
        <dbReference type="Proteomes" id="UP000626697"/>
    </source>
</evidence>
<proteinExistence type="predicted"/>
<evidence type="ECO:0000256" key="1">
    <source>
        <dbReference type="SAM" id="MobiDB-lite"/>
    </source>
</evidence>
<accession>A0ABR6CP96</accession>
<dbReference type="EMBL" id="JACJHX010000004">
    <property type="protein sequence ID" value="MBA9026511.1"/>
    <property type="molecule type" value="Genomic_DNA"/>
</dbReference>
<reference evidence="2 3" key="1">
    <citation type="submission" date="2020-08" db="EMBL/GenBank/DDBJ databases">
        <title>Genomic Encyclopedia of Type Strains, Phase IV (KMG-IV): sequencing the most valuable type-strain genomes for metagenomic binning, comparative biology and taxonomic classification.</title>
        <authorList>
            <person name="Goeker M."/>
        </authorList>
    </citation>
    <scope>NUCLEOTIDE SEQUENCE [LARGE SCALE GENOMIC DNA]</scope>
    <source>
        <strain evidence="2 3">DSM 105481</strain>
    </source>
</reference>
<protein>
    <submittedName>
        <fullName evidence="2">Uncharacterized protein</fullName>
    </submittedName>
</protein>
<organism evidence="2 3">
    <name type="scientific">Peribacillus huizhouensis</name>
    <dbReference type="NCBI Taxonomy" id="1501239"/>
    <lineage>
        <taxon>Bacteria</taxon>
        <taxon>Bacillati</taxon>
        <taxon>Bacillota</taxon>
        <taxon>Bacilli</taxon>
        <taxon>Bacillales</taxon>
        <taxon>Bacillaceae</taxon>
        <taxon>Peribacillus</taxon>
    </lineage>
</organism>
<feature type="compositionally biased region" description="Basic and acidic residues" evidence="1">
    <location>
        <begin position="1"/>
        <end position="12"/>
    </location>
</feature>
<keyword evidence="3" id="KW-1185">Reference proteome</keyword>
<sequence>MQSTEKASETARGKRVPATESTRVISVKMIEEQQSM</sequence>
<evidence type="ECO:0000313" key="2">
    <source>
        <dbReference type="EMBL" id="MBA9026511.1"/>
    </source>
</evidence>
<dbReference type="Proteomes" id="UP000626697">
    <property type="component" value="Unassembled WGS sequence"/>
</dbReference>
<name>A0ABR6CP96_9BACI</name>
<comment type="caution">
    <text evidence="2">The sequence shown here is derived from an EMBL/GenBank/DDBJ whole genome shotgun (WGS) entry which is preliminary data.</text>
</comment>
<gene>
    <name evidence="2" type="ORF">HNP81_001796</name>
</gene>
<feature type="region of interest" description="Disordered" evidence="1">
    <location>
        <begin position="1"/>
        <end position="36"/>
    </location>
</feature>